<keyword evidence="2 5" id="KW-0808">Transferase</keyword>
<dbReference type="InterPro" id="IPR022928">
    <property type="entry name" value="RNA_2'-PTrans_KptA"/>
</dbReference>
<dbReference type="Gene3D" id="1.10.10.970">
    <property type="entry name" value="RNA 2'-phosphotransferase, Tpt1/KptA family, N-terminal domain"/>
    <property type="match status" value="1"/>
</dbReference>
<dbReference type="AlphaFoldDB" id="A0A316HFE0"/>
<dbReference type="HAMAP" id="MF_00299">
    <property type="entry name" value="KptA"/>
    <property type="match status" value="1"/>
</dbReference>
<dbReference type="GO" id="GO:0006388">
    <property type="term" value="P:tRNA splicing, via endonucleolytic cleavage and ligation"/>
    <property type="evidence" value="ECO:0007669"/>
    <property type="project" value="UniProtKB-UniRule"/>
</dbReference>
<dbReference type="GO" id="GO:0000215">
    <property type="term" value="F:tRNA 2'-phosphotransferase activity"/>
    <property type="evidence" value="ECO:0007669"/>
    <property type="project" value="TreeGrafter"/>
</dbReference>
<dbReference type="SUPFAM" id="SSF56399">
    <property type="entry name" value="ADP-ribosylation"/>
    <property type="match status" value="1"/>
</dbReference>
<dbReference type="GO" id="GO:0003950">
    <property type="term" value="F:NAD+ poly-ADP-ribosyltransferase activity"/>
    <property type="evidence" value="ECO:0007669"/>
    <property type="project" value="InterPro"/>
</dbReference>
<evidence type="ECO:0000256" key="2">
    <source>
        <dbReference type="ARBA" id="ARBA00022679"/>
    </source>
</evidence>
<keyword evidence="7" id="KW-1185">Reference proteome</keyword>
<dbReference type="NCBIfam" id="NF002014">
    <property type="entry name" value="PRK00819.1-4"/>
    <property type="match status" value="1"/>
</dbReference>
<reference evidence="6 7" key="1">
    <citation type="submission" date="2018-05" db="EMBL/GenBank/DDBJ databases">
        <title>Genomic Encyclopedia of Archaeal and Bacterial Type Strains, Phase II (KMG-II): from individual species to whole genera.</title>
        <authorList>
            <person name="Goeker M."/>
        </authorList>
    </citation>
    <scope>NUCLEOTIDE SEQUENCE [LARGE SCALE GENOMIC DNA]</scope>
    <source>
        <strain evidence="6 7">DSM 19975</strain>
    </source>
</reference>
<dbReference type="Gene3D" id="3.20.170.30">
    <property type="match status" value="1"/>
</dbReference>
<comment type="caution">
    <text evidence="6">The sequence shown here is derived from an EMBL/GenBank/DDBJ whole genome shotgun (WGS) entry which is preliminary data.</text>
</comment>
<evidence type="ECO:0000256" key="5">
    <source>
        <dbReference type="HAMAP-Rule" id="MF_00299"/>
    </source>
</evidence>
<gene>
    <name evidence="5" type="primary">kptA</name>
    <name evidence="6" type="ORF">LX99_01178</name>
</gene>
<dbReference type="Proteomes" id="UP000245678">
    <property type="component" value="Unassembled WGS sequence"/>
</dbReference>
<evidence type="ECO:0000256" key="1">
    <source>
        <dbReference type="ARBA" id="ARBA00009836"/>
    </source>
</evidence>
<sequence>MNLTEKETTNLSKFLSLVLRHQPEAIGIKLDEQGWVPVDELLDKLNKSGHAVNWEILQHVVDTNAKKRFAFDHEKLRIRASQGHSVAVELGYEPQTPPEILYHGTGSQSVESILQSGLEKRARQHVHLSADTDTAAKVGGRHGKPVVLTIKAGEMHRLGYQFYLSENKVWLTDAVPAQFISVK</sequence>
<evidence type="ECO:0000313" key="7">
    <source>
        <dbReference type="Proteomes" id="UP000245678"/>
    </source>
</evidence>
<dbReference type="EC" id="2.7.1.-" evidence="5"/>
<accession>A0A316HFE0</accession>
<dbReference type="PANTHER" id="PTHR12684:SF2">
    <property type="entry name" value="TRNA 2'-PHOSPHOTRANSFERASE 1"/>
    <property type="match status" value="1"/>
</dbReference>
<name>A0A316HFE0_9SPHI</name>
<dbReference type="InterPro" id="IPR042081">
    <property type="entry name" value="RNA_2'-PTrans_C"/>
</dbReference>
<evidence type="ECO:0000256" key="4">
    <source>
        <dbReference type="ARBA" id="ARBA00025212"/>
    </source>
</evidence>
<dbReference type="PANTHER" id="PTHR12684">
    <property type="entry name" value="PUTATIVE PHOSPHOTRANSFERASE"/>
    <property type="match status" value="1"/>
</dbReference>
<comment type="function">
    <text evidence="4 5">Removes the 2'-phosphate from RNA via an intermediate in which the phosphate is ADP-ribosylated by NAD followed by a presumed transesterification to release the RNA and generate ADP-ribose 1''-2''-cyclic phosphate (APPR&gt;P). May function as an ADP-ribosylase.</text>
</comment>
<dbReference type="RefSeq" id="WP_022831195.1">
    <property type="nucleotide sequence ID" value="NZ_QGHA01000002.1"/>
</dbReference>
<comment type="similarity">
    <text evidence="1 5">Belongs to the KptA/TPT1 family.</text>
</comment>
<proteinExistence type="inferred from homology"/>
<dbReference type="Pfam" id="PF01885">
    <property type="entry name" value="PTS_2-RNA"/>
    <property type="match status" value="1"/>
</dbReference>
<dbReference type="InterPro" id="IPR002745">
    <property type="entry name" value="Ptrans_KptA/Tpt1"/>
</dbReference>
<dbReference type="EMBL" id="QGHA01000002">
    <property type="protein sequence ID" value="PWK78730.1"/>
    <property type="molecule type" value="Genomic_DNA"/>
</dbReference>
<protein>
    <recommendedName>
        <fullName evidence="5">Probable RNA 2'-phosphotransferase</fullName>
        <ecNumber evidence="5">2.7.1.-</ecNumber>
    </recommendedName>
</protein>
<evidence type="ECO:0000313" key="6">
    <source>
        <dbReference type="EMBL" id="PWK78730.1"/>
    </source>
</evidence>
<organism evidence="6 7">
    <name type="scientific">Mucilaginibacter oryzae</name>
    <dbReference type="NCBI Taxonomy" id="468058"/>
    <lineage>
        <taxon>Bacteria</taxon>
        <taxon>Pseudomonadati</taxon>
        <taxon>Bacteroidota</taxon>
        <taxon>Sphingobacteriia</taxon>
        <taxon>Sphingobacteriales</taxon>
        <taxon>Sphingobacteriaceae</taxon>
        <taxon>Mucilaginibacter</taxon>
    </lineage>
</organism>
<evidence type="ECO:0000256" key="3">
    <source>
        <dbReference type="ARBA" id="ARBA00023027"/>
    </source>
</evidence>
<dbReference type="InterPro" id="IPR042080">
    <property type="entry name" value="RNA_2'-PTrans_N"/>
</dbReference>
<keyword evidence="3 5" id="KW-0520">NAD</keyword>